<organism evidence="8 9">
    <name type="scientific">Paenibacillus filicis</name>
    <dbReference type="NCBI Taxonomy" id="669464"/>
    <lineage>
        <taxon>Bacteria</taxon>
        <taxon>Bacillati</taxon>
        <taxon>Bacillota</taxon>
        <taxon>Bacilli</taxon>
        <taxon>Bacillales</taxon>
        <taxon>Paenibacillaceae</taxon>
        <taxon>Paenibacillus</taxon>
    </lineage>
</organism>
<dbReference type="InterPro" id="IPR015867">
    <property type="entry name" value="N-reg_PII/ATP_PRibTrfase_C"/>
</dbReference>
<evidence type="ECO:0000256" key="5">
    <source>
        <dbReference type="ARBA" id="ARBA00023136"/>
    </source>
</evidence>
<feature type="domain" description="DUF2179" evidence="7">
    <location>
        <begin position="221"/>
        <end position="275"/>
    </location>
</feature>
<evidence type="ECO:0000313" key="9">
    <source>
        <dbReference type="Proteomes" id="UP001469365"/>
    </source>
</evidence>
<reference evidence="8 9" key="1">
    <citation type="submission" date="2024-04" db="EMBL/GenBank/DDBJ databases">
        <title>draft genome sequnece of Paenibacillus filicis.</title>
        <authorList>
            <person name="Kim D.-U."/>
        </authorList>
    </citation>
    <scope>NUCLEOTIDE SEQUENCE [LARGE SCALE GENOMIC DNA]</scope>
    <source>
        <strain evidence="8 9">KACC14197</strain>
    </source>
</reference>
<dbReference type="InterPro" id="IPR003740">
    <property type="entry name" value="YitT"/>
</dbReference>
<keyword evidence="4 6" id="KW-1133">Transmembrane helix</keyword>
<dbReference type="PANTHER" id="PTHR33545:SF10">
    <property type="entry name" value="UPF0750 MEMBRANE PROTEIN YPJC"/>
    <property type="match status" value="1"/>
</dbReference>
<proteinExistence type="predicted"/>
<evidence type="ECO:0000256" key="1">
    <source>
        <dbReference type="ARBA" id="ARBA00004651"/>
    </source>
</evidence>
<evidence type="ECO:0000256" key="2">
    <source>
        <dbReference type="ARBA" id="ARBA00022475"/>
    </source>
</evidence>
<keyword evidence="2" id="KW-1003">Cell membrane</keyword>
<name>A0ABU9DER6_9BACL</name>
<feature type="transmembrane region" description="Helical" evidence="6">
    <location>
        <begin position="73"/>
        <end position="95"/>
    </location>
</feature>
<comment type="subcellular location">
    <subcellularLocation>
        <location evidence="1">Cell membrane</location>
        <topology evidence="1">Multi-pass membrane protein</topology>
    </subcellularLocation>
</comment>
<dbReference type="InterPro" id="IPR019264">
    <property type="entry name" value="DUF2179"/>
</dbReference>
<dbReference type="Gene3D" id="3.30.70.120">
    <property type="match status" value="1"/>
</dbReference>
<keyword evidence="3 6" id="KW-0812">Transmembrane</keyword>
<dbReference type="InterPro" id="IPR051461">
    <property type="entry name" value="UPF0750_membrane"/>
</dbReference>
<dbReference type="PIRSF" id="PIRSF006483">
    <property type="entry name" value="Membrane_protein_YitT"/>
    <property type="match status" value="1"/>
</dbReference>
<dbReference type="Proteomes" id="UP001469365">
    <property type="component" value="Unassembled WGS sequence"/>
</dbReference>
<dbReference type="EMBL" id="JBBPCC010000002">
    <property type="protein sequence ID" value="MEK8127371.1"/>
    <property type="molecule type" value="Genomic_DNA"/>
</dbReference>
<evidence type="ECO:0000256" key="4">
    <source>
        <dbReference type="ARBA" id="ARBA00022989"/>
    </source>
</evidence>
<accession>A0ABU9DER6</accession>
<feature type="transmembrane region" description="Helical" evidence="6">
    <location>
        <begin position="36"/>
        <end position="61"/>
    </location>
</feature>
<feature type="transmembrane region" description="Helical" evidence="6">
    <location>
        <begin position="174"/>
        <end position="192"/>
    </location>
</feature>
<feature type="transmembrane region" description="Helical" evidence="6">
    <location>
        <begin position="107"/>
        <end position="129"/>
    </location>
</feature>
<dbReference type="Pfam" id="PF10035">
    <property type="entry name" value="DUF2179"/>
    <property type="match status" value="1"/>
</dbReference>
<sequence>MLSNLIFIAIGTAVYAFGLHYFVIANGLMEGGITGVALLINYITGFPTSMTTLIVNVPLFILGWRMLGKAPMLYTVSGTLLLSLFLWVMEVLIGSGSIVPFRTESDYFLVSAYAGVTLGVGLGLVFRYGGTTGGSDIVARILHRKKGWSVGRLILVTDAVVLGASLLFLPKEKIMYTLVVVFISTKVIDILIEGAYAAKAFTIISDQATPVAEAITRELDRGVTLFPAIGAFSGQPKNIVYCVVAMSEMKRLKDLVHSIDPRAFVIITEVHDVVGEGFKPIA</sequence>
<evidence type="ECO:0000256" key="6">
    <source>
        <dbReference type="SAM" id="Phobius"/>
    </source>
</evidence>
<feature type="transmembrane region" description="Helical" evidence="6">
    <location>
        <begin position="5"/>
        <end position="24"/>
    </location>
</feature>
<dbReference type="CDD" id="cd16380">
    <property type="entry name" value="YitT_C"/>
    <property type="match status" value="1"/>
</dbReference>
<protein>
    <submittedName>
        <fullName evidence="8">YitT family protein</fullName>
    </submittedName>
</protein>
<evidence type="ECO:0000256" key="3">
    <source>
        <dbReference type="ARBA" id="ARBA00022692"/>
    </source>
</evidence>
<evidence type="ECO:0000259" key="7">
    <source>
        <dbReference type="Pfam" id="PF10035"/>
    </source>
</evidence>
<keyword evidence="5 6" id="KW-0472">Membrane</keyword>
<dbReference type="Pfam" id="PF02588">
    <property type="entry name" value="YitT_membrane"/>
    <property type="match status" value="1"/>
</dbReference>
<dbReference type="RefSeq" id="WP_341414589.1">
    <property type="nucleotide sequence ID" value="NZ_JBBPCC010000002.1"/>
</dbReference>
<evidence type="ECO:0000313" key="8">
    <source>
        <dbReference type="EMBL" id="MEK8127371.1"/>
    </source>
</evidence>
<feature type="transmembrane region" description="Helical" evidence="6">
    <location>
        <begin position="150"/>
        <end position="168"/>
    </location>
</feature>
<keyword evidence="9" id="KW-1185">Reference proteome</keyword>
<comment type="caution">
    <text evidence="8">The sequence shown here is derived from an EMBL/GenBank/DDBJ whole genome shotgun (WGS) entry which is preliminary data.</text>
</comment>
<dbReference type="PANTHER" id="PTHR33545">
    <property type="entry name" value="UPF0750 MEMBRANE PROTEIN YITT-RELATED"/>
    <property type="match status" value="1"/>
</dbReference>
<gene>
    <name evidence="8" type="ORF">WMW72_05525</name>
</gene>